<dbReference type="Proteomes" id="UP000270296">
    <property type="component" value="Unassembled WGS sequence"/>
</dbReference>
<proteinExistence type="predicted"/>
<dbReference type="SUPFAM" id="SSF103473">
    <property type="entry name" value="MFS general substrate transporter"/>
    <property type="match status" value="1"/>
</dbReference>
<dbReference type="InterPro" id="IPR036259">
    <property type="entry name" value="MFS_trans_sf"/>
</dbReference>
<reference evidence="7" key="1">
    <citation type="submission" date="2016-06" db="UniProtKB">
        <authorList>
            <consortium name="WormBaseParasite"/>
        </authorList>
    </citation>
    <scope>IDENTIFICATION</scope>
</reference>
<accession>A0A183IY17</accession>
<keyword evidence="6" id="KW-1185">Reference proteome</keyword>
<dbReference type="OrthoDB" id="3639251at2759"/>
<evidence type="ECO:0000256" key="1">
    <source>
        <dbReference type="ARBA" id="ARBA00004141"/>
    </source>
</evidence>
<dbReference type="WBParaSite" id="SBAD_0000882601-mRNA-1">
    <property type="protein sequence ID" value="SBAD_0000882601-mRNA-1"/>
    <property type="gene ID" value="SBAD_0000882601"/>
</dbReference>
<keyword evidence="3" id="KW-1133">Transmembrane helix</keyword>
<gene>
    <name evidence="5" type="ORF">SBAD_LOCUS8515</name>
</gene>
<dbReference type="AlphaFoldDB" id="A0A183IY17"/>
<dbReference type="EMBL" id="UZAM01011675">
    <property type="protein sequence ID" value="VDP17581.1"/>
    <property type="molecule type" value="Genomic_DNA"/>
</dbReference>
<reference evidence="5 6" key="2">
    <citation type="submission" date="2018-11" db="EMBL/GenBank/DDBJ databases">
        <authorList>
            <consortium name="Pathogen Informatics"/>
        </authorList>
    </citation>
    <scope>NUCLEOTIDE SEQUENCE [LARGE SCALE GENOMIC DNA]</scope>
</reference>
<evidence type="ECO:0000313" key="5">
    <source>
        <dbReference type="EMBL" id="VDP17581.1"/>
    </source>
</evidence>
<protein>
    <submittedName>
        <fullName evidence="7">MFS domain-containing protein</fullName>
    </submittedName>
</protein>
<evidence type="ECO:0000256" key="2">
    <source>
        <dbReference type="ARBA" id="ARBA00022692"/>
    </source>
</evidence>
<name>A0A183IY17_9BILA</name>
<evidence type="ECO:0000256" key="4">
    <source>
        <dbReference type="ARBA" id="ARBA00023136"/>
    </source>
</evidence>
<dbReference type="PANTHER" id="PTHR43184:SF12">
    <property type="entry name" value="SUGAR PHOSPHATE EXCHANGER 3"/>
    <property type="match status" value="1"/>
</dbReference>
<evidence type="ECO:0000256" key="3">
    <source>
        <dbReference type="ARBA" id="ARBA00022989"/>
    </source>
</evidence>
<dbReference type="PANTHER" id="PTHR43184">
    <property type="entry name" value="MAJOR FACILITATOR SUPERFAMILY TRANSPORTER 16, ISOFORM B"/>
    <property type="match status" value="1"/>
</dbReference>
<comment type="subcellular location">
    <subcellularLocation>
        <location evidence="1">Membrane</location>
        <topology evidence="1">Multi-pass membrane protein</topology>
    </subcellularLocation>
</comment>
<organism evidence="7">
    <name type="scientific">Soboliphyme baturini</name>
    <dbReference type="NCBI Taxonomy" id="241478"/>
    <lineage>
        <taxon>Eukaryota</taxon>
        <taxon>Metazoa</taxon>
        <taxon>Ecdysozoa</taxon>
        <taxon>Nematoda</taxon>
        <taxon>Enoplea</taxon>
        <taxon>Dorylaimia</taxon>
        <taxon>Dioctophymatida</taxon>
        <taxon>Dioctophymatoidea</taxon>
        <taxon>Soboliphymatidae</taxon>
        <taxon>Soboliphyme</taxon>
    </lineage>
</organism>
<dbReference type="GO" id="GO:0005789">
    <property type="term" value="C:endoplasmic reticulum membrane"/>
    <property type="evidence" value="ECO:0007669"/>
    <property type="project" value="TreeGrafter"/>
</dbReference>
<sequence length="115" mass="12307">MLGFFCNGVANVISAAVSADLGSQKQIQGNAHALSTVTGIVDGMGSIGAAIGQLIVPVIQTQFGWIPVFYLFITMIIKSCRIAQLQPNISSRIKGSGLVQRTSEVHLRDCWDVYP</sequence>
<keyword evidence="4" id="KW-0472">Membrane</keyword>
<evidence type="ECO:0000313" key="7">
    <source>
        <dbReference type="WBParaSite" id="SBAD_0000882601-mRNA-1"/>
    </source>
</evidence>
<keyword evidence="2" id="KW-0812">Transmembrane</keyword>
<dbReference type="Gene3D" id="1.20.1250.20">
    <property type="entry name" value="MFS general substrate transporter like domains"/>
    <property type="match status" value="1"/>
</dbReference>
<evidence type="ECO:0000313" key="6">
    <source>
        <dbReference type="Proteomes" id="UP000270296"/>
    </source>
</evidence>